<keyword evidence="3" id="KW-0560">Oxidoreductase</keyword>
<dbReference type="EMBL" id="UINC01000173">
    <property type="protein sequence ID" value="SUZ50488.1"/>
    <property type="molecule type" value="Genomic_DNA"/>
</dbReference>
<dbReference type="InterPro" id="IPR020904">
    <property type="entry name" value="Sc_DH/Rdtase_CS"/>
</dbReference>
<dbReference type="GO" id="GO:0016491">
    <property type="term" value="F:oxidoreductase activity"/>
    <property type="evidence" value="ECO:0007669"/>
    <property type="project" value="UniProtKB-KW"/>
</dbReference>
<gene>
    <name evidence="4" type="ORF">METZ01_LOCUS3342</name>
</gene>
<keyword evidence="2" id="KW-0521">NADP</keyword>
<dbReference type="Pfam" id="PF00106">
    <property type="entry name" value="adh_short"/>
    <property type="match status" value="1"/>
</dbReference>
<dbReference type="Gene3D" id="3.40.50.720">
    <property type="entry name" value="NAD(P)-binding Rossmann-like Domain"/>
    <property type="match status" value="1"/>
</dbReference>
<accession>A0A381N9T4</accession>
<protein>
    <recommendedName>
        <fullName evidence="5">Short-chain dehydrogenase</fullName>
    </recommendedName>
</protein>
<evidence type="ECO:0000256" key="2">
    <source>
        <dbReference type="ARBA" id="ARBA00022857"/>
    </source>
</evidence>
<evidence type="ECO:0000313" key="4">
    <source>
        <dbReference type="EMBL" id="SUZ50488.1"/>
    </source>
</evidence>
<proteinExistence type="inferred from homology"/>
<sequence length="250" mass="27488">MINDMKKVFITGASSGIGEYLAYAYAKQGYFVGLASRREDRLKNVASKCFEYGSDAKVYPLDVLDGDACQKAIQDFIELPGRVDSIFANAGIGNPDKLSSGRSNAMNQILSVNILGVTNVVMPFIPHFKEQKSGKIAVISSVASFRGLAHHSAYSGSKAAVRNISQGWGIALHKYGISVTAVCPGFIKSEMTANNDFPMPFLMDTDLAADKIIQAVNKKKKVFIFPWQWKVFMVPIMKYAPDWIVRKLGM</sequence>
<dbReference type="PANTHER" id="PTHR43391:SF14">
    <property type="entry name" value="DEHYDROGENASE_REDUCTASE SDR FAMILY PROTEIN 7-LIKE"/>
    <property type="match status" value="1"/>
</dbReference>
<dbReference type="SUPFAM" id="SSF51735">
    <property type="entry name" value="NAD(P)-binding Rossmann-fold domains"/>
    <property type="match status" value="1"/>
</dbReference>
<organism evidence="4">
    <name type="scientific">marine metagenome</name>
    <dbReference type="NCBI Taxonomy" id="408172"/>
    <lineage>
        <taxon>unclassified sequences</taxon>
        <taxon>metagenomes</taxon>
        <taxon>ecological metagenomes</taxon>
    </lineage>
</organism>
<evidence type="ECO:0008006" key="5">
    <source>
        <dbReference type="Google" id="ProtNLM"/>
    </source>
</evidence>
<reference evidence="4" key="1">
    <citation type="submission" date="2018-05" db="EMBL/GenBank/DDBJ databases">
        <authorList>
            <person name="Lanie J.A."/>
            <person name="Ng W.-L."/>
            <person name="Kazmierczak K.M."/>
            <person name="Andrzejewski T.M."/>
            <person name="Davidsen T.M."/>
            <person name="Wayne K.J."/>
            <person name="Tettelin H."/>
            <person name="Glass J.I."/>
            <person name="Rusch D."/>
            <person name="Podicherti R."/>
            <person name="Tsui H.-C.T."/>
            <person name="Winkler M.E."/>
        </authorList>
    </citation>
    <scope>NUCLEOTIDE SEQUENCE</scope>
</reference>
<dbReference type="InterPro" id="IPR002347">
    <property type="entry name" value="SDR_fam"/>
</dbReference>
<dbReference type="PROSITE" id="PS00061">
    <property type="entry name" value="ADH_SHORT"/>
    <property type="match status" value="1"/>
</dbReference>
<evidence type="ECO:0000256" key="3">
    <source>
        <dbReference type="ARBA" id="ARBA00023002"/>
    </source>
</evidence>
<dbReference type="AlphaFoldDB" id="A0A381N9T4"/>
<name>A0A381N9T4_9ZZZZ</name>
<evidence type="ECO:0000256" key="1">
    <source>
        <dbReference type="ARBA" id="ARBA00006484"/>
    </source>
</evidence>
<comment type="similarity">
    <text evidence="1">Belongs to the short-chain dehydrogenases/reductases (SDR) family.</text>
</comment>
<dbReference type="PANTHER" id="PTHR43391">
    <property type="entry name" value="RETINOL DEHYDROGENASE-RELATED"/>
    <property type="match status" value="1"/>
</dbReference>
<dbReference type="InterPro" id="IPR036291">
    <property type="entry name" value="NAD(P)-bd_dom_sf"/>
</dbReference>
<dbReference type="PRINTS" id="PR00081">
    <property type="entry name" value="GDHRDH"/>
</dbReference>